<dbReference type="STRING" id="1280514.AXFE_25320"/>
<sequence>MYNNNKRNIEGRGSRFRFVTRSAAITGAFAVTLAACGSGSSSSSSSATTTSSAATTTQLTIQGSTSPITVLNLNPFNGNMGVDLMYNTLMLVNPINGTMSPELATSFKALNSTTLEFTLKSGIKWSNGTPFTAKDVVFTFNMLKKFPALDGGGIWKQVTSVTTSGNTVTFNLNTPDVPLNLSLASVPIVSQAVWSKVANPVTYTAKTPVVTGPYTFDTFAPTKMVLKKNPLSFESGQVKPQTVAFLVGSSSQTTNELLVASGTYDFSYNYFPDVQKTFVARDPAHNKYWFPAGGVISLFMNLTQAPFNNPNFRQGVSWAIDRQAVENKAVFGVENVAPQTGLILPGQSSWANPAIPNNGLVTMNTTKALADFKKAGYVLSNGKLVNSAGVQVSFSIMEPNNYSDWVGAAQQIAANLASVGINATLNEPTSAVYTTNTESGQFQAAIGTFGGSGSAYSAFNPALNSSFAAPVNSSTASNWERFNSPTVDQQLNQLAAATSATSMIKATYPLQSLMYNQVPFIDLYYGGMWGLFSTRHWVGWPSASNPYTLPATWNDDLLAILMHVSPA</sequence>
<dbReference type="SUPFAM" id="SSF53850">
    <property type="entry name" value="Periplasmic binding protein-like II"/>
    <property type="match status" value="1"/>
</dbReference>
<dbReference type="GO" id="GO:0042597">
    <property type="term" value="C:periplasmic space"/>
    <property type="evidence" value="ECO:0007669"/>
    <property type="project" value="UniProtKB-ARBA"/>
</dbReference>
<comment type="caution">
    <text evidence="2">The sequence shown here is derived from an EMBL/GenBank/DDBJ whole genome shotgun (WGS) entry which is preliminary data.</text>
</comment>
<dbReference type="GO" id="GO:0015833">
    <property type="term" value="P:peptide transport"/>
    <property type="evidence" value="ECO:0007669"/>
    <property type="project" value="TreeGrafter"/>
</dbReference>
<dbReference type="GO" id="GO:1904680">
    <property type="term" value="F:peptide transmembrane transporter activity"/>
    <property type="evidence" value="ECO:0007669"/>
    <property type="project" value="TreeGrafter"/>
</dbReference>
<dbReference type="InterPro" id="IPR030678">
    <property type="entry name" value="Peptide/Ni-bd"/>
</dbReference>
<dbReference type="OrthoDB" id="9046151at2"/>
<accession>A0A0D8HFL1</accession>
<evidence type="ECO:0000313" key="2">
    <source>
        <dbReference type="EMBL" id="KJF16669.1"/>
    </source>
</evidence>
<organism evidence="2 3">
    <name type="scientific">Acidithrix ferrooxidans</name>
    <dbReference type="NCBI Taxonomy" id="1280514"/>
    <lineage>
        <taxon>Bacteria</taxon>
        <taxon>Bacillati</taxon>
        <taxon>Actinomycetota</taxon>
        <taxon>Acidimicrobiia</taxon>
        <taxon>Acidimicrobiales</taxon>
        <taxon>Acidimicrobiaceae</taxon>
        <taxon>Acidithrix</taxon>
    </lineage>
</organism>
<dbReference type="Gene3D" id="3.90.76.10">
    <property type="entry name" value="Dipeptide-binding Protein, Domain 1"/>
    <property type="match status" value="1"/>
</dbReference>
<dbReference type="GO" id="GO:0043190">
    <property type="term" value="C:ATP-binding cassette (ABC) transporter complex"/>
    <property type="evidence" value="ECO:0007669"/>
    <property type="project" value="InterPro"/>
</dbReference>
<protein>
    <submittedName>
        <fullName evidence="2">Putative D,D-dipeptide-binding periplasmic protein DdpA</fullName>
    </submittedName>
</protein>
<evidence type="ECO:0000313" key="3">
    <source>
        <dbReference type="Proteomes" id="UP000032360"/>
    </source>
</evidence>
<evidence type="ECO:0000259" key="1">
    <source>
        <dbReference type="Pfam" id="PF00496"/>
    </source>
</evidence>
<dbReference type="Gene3D" id="3.10.105.10">
    <property type="entry name" value="Dipeptide-binding Protein, Domain 3"/>
    <property type="match status" value="1"/>
</dbReference>
<dbReference type="PIRSF" id="PIRSF002741">
    <property type="entry name" value="MppA"/>
    <property type="match status" value="1"/>
</dbReference>
<keyword evidence="3" id="KW-1185">Reference proteome</keyword>
<dbReference type="Pfam" id="PF00496">
    <property type="entry name" value="SBP_bac_5"/>
    <property type="match status" value="1"/>
</dbReference>
<dbReference type="Gene3D" id="3.40.190.10">
    <property type="entry name" value="Periplasmic binding protein-like II"/>
    <property type="match status" value="1"/>
</dbReference>
<dbReference type="EMBL" id="JXYS01000078">
    <property type="protein sequence ID" value="KJF16669.1"/>
    <property type="molecule type" value="Genomic_DNA"/>
</dbReference>
<name>A0A0D8HFL1_9ACTN</name>
<proteinExistence type="predicted"/>
<dbReference type="InterPro" id="IPR000914">
    <property type="entry name" value="SBP_5_dom"/>
</dbReference>
<reference evidence="2 3" key="1">
    <citation type="submission" date="2015-01" db="EMBL/GenBank/DDBJ databases">
        <title>Draft genome of the acidophilic iron oxidizer Acidithrix ferrooxidans strain Py-F3.</title>
        <authorList>
            <person name="Poehlein A."/>
            <person name="Eisen S."/>
            <person name="Schloemann M."/>
            <person name="Johnson B.D."/>
            <person name="Daniel R."/>
            <person name="Muehling M."/>
        </authorList>
    </citation>
    <scope>NUCLEOTIDE SEQUENCE [LARGE SCALE GENOMIC DNA]</scope>
    <source>
        <strain evidence="2 3">Py-F3</strain>
    </source>
</reference>
<gene>
    <name evidence="2" type="primary">ddpA1</name>
    <name evidence="2" type="ORF">AXFE_25320</name>
</gene>
<dbReference type="PANTHER" id="PTHR30290">
    <property type="entry name" value="PERIPLASMIC BINDING COMPONENT OF ABC TRANSPORTER"/>
    <property type="match status" value="1"/>
</dbReference>
<dbReference type="AlphaFoldDB" id="A0A0D8HFL1"/>
<dbReference type="RefSeq" id="WP_052606235.1">
    <property type="nucleotide sequence ID" value="NZ_JXYS01000078.1"/>
</dbReference>
<feature type="domain" description="Solute-binding protein family 5" evidence="1">
    <location>
        <begin position="99"/>
        <end position="463"/>
    </location>
</feature>
<dbReference type="InterPro" id="IPR039424">
    <property type="entry name" value="SBP_5"/>
</dbReference>
<dbReference type="Proteomes" id="UP000032360">
    <property type="component" value="Unassembled WGS sequence"/>
</dbReference>
<dbReference type="CDD" id="cd08509">
    <property type="entry name" value="PBP2_TmCBP_oligosaccharides_like"/>
    <property type="match status" value="1"/>
</dbReference>